<protein>
    <submittedName>
        <fullName evidence="1">Uncharacterized protein</fullName>
    </submittedName>
</protein>
<gene>
    <name evidence="1" type="ORF">NCTC10913_02805</name>
</gene>
<comment type="caution">
    <text evidence="1">The sequence shown here is derived from an EMBL/GenBank/DDBJ whole genome shotgun (WGS) entry which is preliminary data.</text>
</comment>
<reference evidence="1 2" key="1">
    <citation type="submission" date="2018-11" db="EMBL/GenBank/DDBJ databases">
        <authorList>
            <consortium name="Pathogen Informatics"/>
        </authorList>
    </citation>
    <scope>NUCLEOTIDE SEQUENCE [LARGE SCALE GENOMIC DNA]</scope>
    <source>
        <strain evidence="1 2">NCTC10913</strain>
    </source>
</reference>
<evidence type="ECO:0000313" key="1">
    <source>
        <dbReference type="EMBL" id="VDG72482.1"/>
    </source>
</evidence>
<sequence>MESKKNTKLEQAKEVERLAMNDRYRVNEAIKMVKEKAIKDTDQSSPR</sequence>
<organism evidence="1 2">
    <name type="scientific">Clostridium carnis</name>
    <dbReference type="NCBI Taxonomy" id="1530"/>
    <lineage>
        <taxon>Bacteria</taxon>
        <taxon>Bacillati</taxon>
        <taxon>Bacillota</taxon>
        <taxon>Clostridia</taxon>
        <taxon>Eubacteriales</taxon>
        <taxon>Clostridiaceae</taxon>
        <taxon>Clostridium</taxon>
    </lineage>
</organism>
<keyword evidence="2" id="KW-1185">Reference proteome</keyword>
<dbReference type="EMBL" id="UYIN01000013">
    <property type="protein sequence ID" value="VDG72482.1"/>
    <property type="molecule type" value="Genomic_DNA"/>
</dbReference>
<evidence type="ECO:0000313" key="2">
    <source>
        <dbReference type="Proteomes" id="UP000277570"/>
    </source>
</evidence>
<dbReference type="Proteomes" id="UP000277570">
    <property type="component" value="Unassembled WGS sequence"/>
</dbReference>
<proteinExistence type="predicted"/>
<name>A0ABY6SVI5_9CLOT</name>
<accession>A0ABY6SVI5</accession>
<dbReference type="RefSeq" id="WP_185738737.1">
    <property type="nucleotide sequence ID" value="NZ_UYIN01000013.1"/>
</dbReference>